<feature type="coiled-coil region" evidence="1">
    <location>
        <begin position="297"/>
        <end position="341"/>
    </location>
</feature>
<accession>A0A8B6HRE6</accession>
<evidence type="ECO:0000313" key="4">
    <source>
        <dbReference type="Proteomes" id="UP000596742"/>
    </source>
</evidence>
<comment type="caution">
    <text evidence="3">The sequence shown here is derived from an EMBL/GenBank/DDBJ whole genome shotgun (WGS) entry which is preliminary data.</text>
</comment>
<reference evidence="3" key="1">
    <citation type="submission" date="2018-11" db="EMBL/GenBank/DDBJ databases">
        <authorList>
            <person name="Alioto T."/>
            <person name="Alioto T."/>
        </authorList>
    </citation>
    <scope>NUCLEOTIDE SEQUENCE</scope>
</reference>
<dbReference type="AlphaFoldDB" id="A0A8B6HRE6"/>
<proteinExistence type="predicted"/>
<dbReference type="Proteomes" id="UP000596742">
    <property type="component" value="Unassembled WGS sequence"/>
</dbReference>
<dbReference type="EMBL" id="UYJE01010433">
    <property type="protein sequence ID" value="VDI83148.1"/>
    <property type="molecule type" value="Genomic_DNA"/>
</dbReference>
<dbReference type="InterPro" id="IPR050863">
    <property type="entry name" value="CenT-Element_Derived"/>
</dbReference>
<dbReference type="GO" id="GO:0003677">
    <property type="term" value="F:DNA binding"/>
    <property type="evidence" value="ECO:0007669"/>
    <property type="project" value="TreeGrafter"/>
</dbReference>
<dbReference type="InterPro" id="IPR004875">
    <property type="entry name" value="DDE_SF_endonuclease_dom"/>
</dbReference>
<dbReference type="OrthoDB" id="6767105at2759"/>
<dbReference type="PANTHER" id="PTHR19303">
    <property type="entry name" value="TRANSPOSON"/>
    <property type="match status" value="1"/>
</dbReference>
<keyword evidence="4" id="KW-1185">Reference proteome</keyword>
<organism evidence="3 4">
    <name type="scientific">Mytilus galloprovincialis</name>
    <name type="common">Mediterranean mussel</name>
    <dbReference type="NCBI Taxonomy" id="29158"/>
    <lineage>
        <taxon>Eukaryota</taxon>
        <taxon>Metazoa</taxon>
        <taxon>Spiralia</taxon>
        <taxon>Lophotrochozoa</taxon>
        <taxon>Mollusca</taxon>
        <taxon>Bivalvia</taxon>
        <taxon>Autobranchia</taxon>
        <taxon>Pteriomorphia</taxon>
        <taxon>Mytilida</taxon>
        <taxon>Mytiloidea</taxon>
        <taxon>Mytilidae</taxon>
        <taxon>Mytilinae</taxon>
        <taxon>Mytilus</taxon>
    </lineage>
</organism>
<dbReference type="Pfam" id="PF03184">
    <property type="entry name" value="DDE_1"/>
    <property type="match status" value="1"/>
</dbReference>
<sequence length="346" mass="39028">MPPLIIVKGKTQKAVMSYNTADGPVGATWTYQAKAWTEDVLGIEWFTNIFLKKCGNQRPQLLILDGHHSHEVLGLIEKARENNITLLTLPPHTTHYLCPLDRTVFGPLSKNYDRICSEYCQNPGNLVNKITWPGLFRRAFETAFKPENTISGFRSCGIFPWNPLNIPSAAFAPASAFDTNKPDTNEHPLQWVIRSPEDPHFMHTLSADVLLPIVDSETREAVESLISLDSSFSETIYEVDSVFQPLSETLSTPCSSTTVDWNASVNAIFSVDPPPQKKARINKTSVTGHRILTSDEVIESKRKIEDMKLKKEQAKEKRLKIREMINAKKQIEKEIKAVRSEIDINV</sequence>
<evidence type="ECO:0000313" key="3">
    <source>
        <dbReference type="EMBL" id="VDI83148.1"/>
    </source>
</evidence>
<dbReference type="GO" id="GO:0005634">
    <property type="term" value="C:nucleus"/>
    <property type="evidence" value="ECO:0007669"/>
    <property type="project" value="TreeGrafter"/>
</dbReference>
<evidence type="ECO:0000256" key="1">
    <source>
        <dbReference type="SAM" id="Coils"/>
    </source>
</evidence>
<feature type="domain" description="DDE-1" evidence="2">
    <location>
        <begin position="1"/>
        <end position="129"/>
    </location>
</feature>
<keyword evidence="1" id="KW-0175">Coiled coil</keyword>
<gene>
    <name evidence="3" type="ORF">MGAL_10B025437</name>
</gene>
<protein>
    <recommendedName>
        <fullName evidence="2">DDE-1 domain-containing protein</fullName>
    </recommendedName>
</protein>
<dbReference type="PANTHER" id="PTHR19303:SF74">
    <property type="entry name" value="POGO TRANSPOSABLE ELEMENT WITH KRAB DOMAIN"/>
    <property type="match status" value="1"/>
</dbReference>
<evidence type="ECO:0000259" key="2">
    <source>
        <dbReference type="Pfam" id="PF03184"/>
    </source>
</evidence>
<name>A0A8B6HRE6_MYTGA</name>